<dbReference type="InterPro" id="IPR032821">
    <property type="entry name" value="PKS_assoc"/>
</dbReference>
<dbReference type="Proteomes" id="UP000237846">
    <property type="component" value="Unassembled WGS sequence"/>
</dbReference>
<name>A0A2T0QCT2_9ACTN</name>
<dbReference type="InterPro" id="IPR009081">
    <property type="entry name" value="PP-bd_ACP"/>
</dbReference>
<keyword evidence="8" id="KW-0175">Coiled coil</keyword>
<evidence type="ECO:0000256" key="9">
    <source>
        <dbReference type="SAM" id="MobiDB-lite"/>
    </source>
</evidence>
<dbReference type="GO" id="GO:0006633">
    <property type="term" value="P:fatty acid biosynthetic process"/>
    <property type="evidence" value="ECO:0007669"/>
    <property type="project" value="InterPro"/>
</dbReference>
<sequence>MTTDGERLVEALRSSLKEAERLRRQNRELAEELAARSAEPIAVVGMACRFPGGVETPEDLWRLLIEERDAIGPFPANRGWDLEGLHHPDPDHPGTTYVREGGFLHDADRFDPEFFGISPHEALAMDPQQRLLLETAYHALEHARIDPAALAATPAGVYTGLMYHDYAAGPTSRPDELTGYFGSGTAGSVASGRIAYALGLEGPAVTLDTACSSSLVALHLACQALRAGECTLALAGGATVMATPDPFVVFGRQRGLAPDGRCKPFAAAADGAGWAEGVGMLVLRRLSDAQREGHPILAVVRGSAVNQDGASNGLTAPNGPAQQRVIRAALDTAGLTPGDVDAVEAHGTGTRLGDPIEAQAILATYGAERPTGHPLYLGSLKSNVGHTQAAAGVGGVIKTVLALQHGVLPASLHIDAPTPHVDWHDGVRLLDRAHPWPDTGRPRRAAVSGFGISGTNAHVVLEQAPEPAPAAAGGPPGPVPVLLSGRTPQALAAKARQLRLHAEARPDHTAADIGYGQATGRARLAHQAVLVAGDRAELLSGLDALTPADPDLVRTDPDAAGGLAFMFSGQGGQRPGMGRELYDAHPVYAAALDEVCVQLDPHLDRPLLGVLHAPDEHPDARLVHRTAYTQPALFAHQTALARLLRHWGVVPTHVIGHSVGEITAAHIAGALALPDAAALVTARGRLMDALPATGAMIALGLPHEQVAARLAEYPGVSVAAVNGPAATVVSGDRDAVHALAAELAARHPGLRSTVLRTAHAFHSAHVDPVLGELRRAAAALRAAEPAVPLVANLTGRPAGAERLGSPDHWAEHAREPVRFGEGVRWLREEAGVTAFLEIGPDSALTAAVRERSAGDAELLAVPALRRDRSERAVLAAALGRLHAHGASVDWDAYFTEHGARRVDLPGYPFQRRSFWLAEPPRTAPEPARGAHPLAAEPPEAPAAAAPGAGLAALPESERGPALLALVRTETAALLGYASADAVHPEQGFLAAGADSLTAIQLRDRLAAATGLALPSTVVFDHPSPVALGRHLAELLAADSAAQDPADPLAELRRLEEAVTGRAAGVLDGPARAELAERLRALLACLESAPAGSESGAEPGGDLEDATDDQLIDLISREFGIS</sequence>
<dbReference type="AlphaFoldDB" id="A0A2T0QCT2"/>
<dbReference type="InterPro" id="IPR016035">
    <property type="entry name" value="Acyl_Trfase/lysoPLipase"/>
</dbReference>
<dbReference type="SUPFAM" id="SSF52151">
    <property type="entry name" value="FabD/lysophospholipase-like"/>
    <property type="match status" value="1"/>
</dbReference>
<accession>A0A2T0QCT2</accession>
<keyword evidence="7" id="KW-0012">Acyltransferase</keyword>
<dbReference type="InterPro" id="IPR020806">
    <property type="entry name" value="PKS_PP-bd"/>
</dbReference>
<dbReference type="EMBL" id="PVZC01000001">
    <property type="protein sequence ID" value="PRY01737.1"/>
    <property type="molecule type" value="Genomic_DNA"/>
</dbReference>
<evidence type="ECO:0000256" key="3">
    <source>
        <dbReference type="ARBA" id="ARBA00022553"/>
    </source>
</evidence>
<keyword evidence="5" id="KW-0045">Antibiotic biosynthesis</keyword>
<evidence type="ECO:0000256" key="7">
    <source>
        <dbReference type="ARBA" id="ARBA00023315"/>
    </source>
</evidence>
<dbReference type="PROSITE" id="PS00606">
    <property type="entry name" value="KS3_1"/>
    <property type="match status" value="1"/>
</dbReference>
<organism evidence="12 13">
    <name type="scientific">Allonocardiopsis opalescens</name>
    <dbReference type="NCBI Taxonomy" id="1144618"/>
    <lineage>
        <taxon>Bacteria</taxon>
        <taxon>Bacillati</taxon>
        <taxon>Actinomycetota</taxon>
        <taxon>Actinomycetes</taxon>
        <taxon>Streptosporangiales</taxon>
        <taxon>Allonocardiopsis</taxon>
    </lineage>
</organism>
<dbReference type="SMART" id="SM00827">
    <property type="entry name" value="PKS_AT"/>
    <property type="match status" value="1"/>
</dbReference>
<dbReference type="GO" id="GO:0033068">
    <property type="term" value="P:macrolide biosynthetic process"/>
    <property type="evidence" value="ECO:0007669"/>
    <property type="project" value="UniProtKB-ARBA"/>
</dbReference>
<dbReference type="Gene3D" id="1.10.1200.10">
    <property type="entry name" value="ACP-like"/>
    <property type="match status" value="1"/>
</dbReference>
<evidence type="ECO:0000256" key="1">
    <source>
        <dbReference type="ARBA" id="ARBA00001957"/>
    </source>
</evidence>
<dbReference type="PROSITE" id="PS50075">
    <property type="entry name" value="CARRIER"/>
    <property type="match status" value="1"/>
</dbReference>
<keyword evidence="2" id="KW-0596">Phosphopantetheine</keyword>
<dbReference type="RefSeq" id="WP_106237952.1">
    <property type="nucleotide sequence ID" value="NZ_PVZC01000001.1"/>
</dbReference>
<dbReference type="PROSITE" id="PS00012">
    <property type="entry name" value="PHOSPHOPANTETHEINE"/>
    <property type="match status" value="1"/>
</dbReference>
<dbReference type="Gene3D" id="3.40.47.10">
    <property type="match status" value="1"/>
</dbReference>
<dbReference type="Pfam" id="PF16197">
    <property type="entry name" value="KAsynt_C_assoc"/>
    <property type="match status" value="1"/>
</dbReference>
<dbReference type="InterPro" id="IPR036736">
    <property type="entry name" value="ACP-like_sf"/>
</dbReference>
<evidence type="ECO:0000259" key="10">
    <source>
        <dbReference type="PROSITE" id="PS50075"/>
    </source>
</evidence>
<keyword evidence="4 12" id="KW-0808">Transferase</keyword>
<evidence type="ECO:0000313" key="13">
    <source>
        <dbReference type="Proteomes" id="UP000237846"/>
    </source>
</evidence>
<dbReference type="Gene3D" id="3.40.366.10">
    <property type="entry name" value="Malonyl-Coenzyme A Acyl Carrier Protein, domain 2"/>
    <property type="match status" value="1"/>
</dbReference>
<reference evidence="12 13" key="1">
    <citation type="submission" date="2018-03" db="EMBL/GenBank/DDBJ databases">
        <title>Genomic Encyclopedia of Archaeal and Bacterial Type Strains, Phase II (KMG-II): from individual species to whole genera.</title>
        <authorList>
            <person name="Goeker M."/>
        </authorList>
    </citation>
    <scope>NUCLEOTIDE SEQUENCE [LARGE SCALE GENOMIC DNA]</scope>
    <source>
        <strain evidence="12 13">DSM 45601</strain>
    </source>
</reference>
<dbReference type="GO" id="GO:0004315">
    <property type="term" value="F:3-oxoacyl-[acyl-carrier-protein] synthase activity"/>
    <property type="evidence" value="ECO:0007669"/>
    <property type="project" value="InterPro"/>
</dbReference>
<dbReference type="InterPro" id="IPR016039">
    <property type="entry name" value="Thiolase-like"/>
</dbReference>
<dbReference type="CDD" id="cd00833">
    <property type="entry name" value="PKS"/>
    <property type="match status" value="1"/>
</dbReference>
<dbReference type="Pfam" id="PF00109">
    <property type="entry name" value="ketoacyl-synt"/>
    <property type="match status" value="1"/>
</dbReference>
<proteinExistence type="predicted"/>
<dbReference type="InterPro" id="IPR014030">
    <property type="entry name" value="Ketoacyl_synth_N"/>
</dbReference>
<dbReference type="InterPro" id="IPR015083">
    <property type="entry name" value="NorB/c/GfsB-D-like_docking"/>
</dbReference>
<dbReference type="Pfam" id="PF00698">
    <property type="entry name" value="Acyl_transf_1"/>
    <property type="match status" value="1"/>
</dbReference>
<dbReference type="SUPFAM" id="SSF53901">
    <property type="entry name" value="Thiolase-like"/>
    <property type="match status" value="1"/>
</dbReference>
<dbReference type="SMART" id="SM00823">
    <property type="entry name" value="PKS_PP"/>
    <property type="match status" value="1"/>
</dbReference>
<evidence type="ECO:0000256" key="2">
    <source>
        <dbReference type="ARBA" id="ARBA00022450"/>
    </source>
</evidence>
<comment type="cofactor">
    <cofactor evidence="1">
        <name>pantetheine 4'-phosphate</name>
        <dbReference type="ChEBI" id="CHEBI:47942"/>
    </cofactor>
</comment>
<feature type="domain" description="Carrier" evidence="10">
    <location>
        <begin position="960"/>
        <end position="1035"/>
    </location>
</feature>
<dbReference type="InterPro" id="IPR018201">
    <property type="entry name" value="Ketoacyl_synth_AS"/>
</dbReference>
<gene>
    <name evidence="12" type="ORF">CLV72_101321</name>
</gene>
<protein>
    <submittedName>
        <fullName evidence="12">Acyl transferase domain-containing protein</fullName>
    </submittedName>
</protein>
<dbReference type="InterPro" id="IPR016036">
    <property type="entry name" value="Malonyl_transacylase_ACP-bd"/>
</dbReference>
<keyword evidence="6" id="KW-0511">Multifunctional enzyme</keyword>
<evidence type="ECO:0000256" key="5">
    <source>
        <dbReference type="ARBA" id="ARBA00023194"/>
    </source>
</evidence>
<dbReference type="SMART" id="SM01294">
    <property type="entry name" value="PKS_PP_betabranch"/>
    <property type="match status" value="1"/>
</dbReference>
<keyword evidence="3" id="KW-0597">Phosphoprotein</keyword>
<dbReference type="InterPro" id="IPR006162">
    <property type="entry name" value="Ppantetheine_attach_site"/>
</dbReference>
<evidence type="ECO:0000256" key="4">
    <source>
        <dbReference type="ARBA" id="ARBA00022679"/>
    </source>
</evidence>
<dbReference type="SUPFAM" id="SSF55048">
    <property type="entry name" value="Probable ACP-binding domain of malonyl-CoA ACP transacylase"/>
    <property type="match status" value="1"/>
</dbReference>
<dbReference type="InterPro" id="IPR014043">
    <property type="entry name" value="Acyl_transferase_dom"/>
</dbReference>
<keyword evidence="13" id="KW-1185">Reference proteome</keyword>
<dbReference type="Pfam" id="PF00550">
    <property type="entry name" value="PP-binding"/>
    <property type="match status" value="1"/>
</dbReference>
<dbReference type="FunFam" id="3.40.47.10:FF:000019">
    <property type="entry name" value="Polyketide synthase type I"/>
    <property type="match status" value="1"/>
</dbReference>
<evidence type="ECO:0000256" key="8">
    <source>
        <dbReference type="SAM" id="Coils"/>
    </source>
</evidence>
<dbReference type="SMART" id="SM00825">
    <property type="entry name" value="PKS_KS"/>
    <property type="match status" value="1"/>
</dbReference>
<dbReference type="PANTHER" id="PTHR43775:SF51">
    <property type="entry name" value="INACTIVE PHENOLPHTHIOCEROL SYNTHESIS POLYKETIDE SYNTHASE TYPE I PKS1-RELATED"/>
    <property type="match status" value="1"/>
</dbReference>
<feature type="region of interest" description="Disordered" evidence="9">
    <location>
        <begin position="919"/>
        <end position="946"/>
    </location>
</feature>
<dbReference type="Pfam" id="PF08990">
    <property type="entry name" value="Docking"/>
    <property type="match status" value="1"/>
</dbReference>
<dbReference type="PROSITE" id="PS52004">
    <property type="entry name" value="KS3_2"/>
    <property type="match status" value="1"/>
</dbReference>
<dbReference type="OrthoDB" id="4537517at2"/>
<dbReference type="InterPro" id="IPR020841">
    <property type="entry name" value="PKS_Beta-ketoAc_synthase_dom"/>
</dbReference>
<dbReference type="InterPro" id="IPR050091">
    <property type="entry name" value="PKS_NRPS_Biosynth_Enz"/>
</dbReference>
<evidence type="ECO:0000259" key="11">
    <source>
        <dbReference type="PROSITE" id="PS52004"/>
    </source>
</evidence>
<dbReference type="InterPro" id="IPR014031">
    <property type="entry name" value="Ketoacyl_synth_C"/>
</dbReference>
<dbReference type="PANTHER" id="PTHR43775">
    <property type="entry name" value="FATTY ACID SYNTHASE"/>
    <property type="match status" value="1"/>
</dbReference>
<dbReference type="Pfam" id="PF02801">
    <property type="entry name" value="Ketoacyl-synt_C"/>
    <property type="match status" value="1"/>
</dbReference>
<dbReference type="SUPFAM" id="SSF47336">
    <property type="entry name" value="ACP-like"/>
    <property type="match status" value="1"/>
</dbReference>
<comment type="caution">
    <text evidence="12">The sequence shown here is derived from an EMBL/GenBank/DDBJ whole genome shotgun (WGS) entry which is preliminary data.</text>
</comment>
<evidence type="ECO:0000313" key="12">
    <source>
        <dbReference type="EMBL" id="PRY01737.1"/>
    </source>
</evidence>
<feature type="coiled-coil region" evidence="8">
    <location>
        <begin position="9"/>
        <end position="39"/>
    </location>
</feature>
<feature type="domain" description="Ketosynthase family 3 (KS3)" evidence="11">
    <location>
        <begin position="38"/>
        <end position="463"/>
    </location>
</feature>
<evidence type="ECO:0000256" key="6">
    <source>
        <dbReference type="ARBA" id="ARBA00023268"/>
    </source>
</evidence>
<dbReference type="InterPro" id="IPR001227">
    <property type="entry name" value="Ac_transferase_dom_sf"/>
</dbReference>
<dbReference type="GO" id="GO:0031177">
    <property type="term" value="F:phosphopantetheine binding"/>
    <property type="evidence" value="ECO:0007669"/>
    <property type="project" value="InterPro"/>
</dbReference>
<dbReference type="GO" id="GO:0004312">
    <property type="term" value="F:fatty acid synthase activity"/>
    <property type="evidence" value="ECO:0007669"/>
    <property type="project" value="TreeGrafter"/>
</dbReference>
<dbReference type="Gene3D" id="3.30.70.3290">
    <property type="match status" value="1"/>
</dbReference>